<dbReference type="Pfam" id="PF02518">
    <property type="entry name" value="HATPase_c"/>
    <property type="match status" value="1"/>
</dbReference>
<keyword evidence="11" id="KW-0902">Two-component regulatory system</keyword>
<dbReference type="RefSeq" id="WP_187718206.1">
    <property type="nucleotide sequence ID" value="NZ_JACTAH010000002.1"/>
</dbReference>
<keyword evidence="10" id="KW-1133">Transmembrane helix</keyword>
<evidence type="ECO:0000313" key="14">
    <source>
        <dbReference type="EMBL" id="MBD8503362.1"/>
    </source>
</evidence>
<evidence type="ECO:0000259" key="13">
    <source>
        <dbReference type="PROSITE" id="PS50109"/>
    </source>
</evidence>
<dbReference type="InterPro" id="IPR004358">
    <property type="entry name" value="Sig_transdc_His_kin-like_C"/>
</dbReference>
<dbReference type="InterPro" id="IPR003661">
    <property type="entry name" value="HisK_dim/P_dom"/>
</dbReference>
<dbReference type="InterPro" id="IPR036890">
    <property type="entry name" value="HATPase_C_sf"/>
</dbReference>
<dbReference type="Gene3D" id="1.10.287.130">
    <property type="match status" value="1"/>
</dbReference>
<protein>
    <recommendedName>
        <fullName evidence="3">histidine kinase</fullName>
        <ecNumber evidence="3">2.7.13.3</ecNumber>
    </recommendedName>
</protein>
<dbReference type="InterPro" id="IPR003594">
    <property type="entry name" value="HATPase_dom"/>
</dbReference>
<dbReference type="InterPro" id="IPR036097">
    <property type="entry name" value="HisK_dim/P_sf"/>
</dbReference>
<comment type="subcellular location">
    <subcellularLocation>
        <location evidence="2">Membrane</location>
        <topology evidence="2">Multi-pass membrane protein</topology>
    </subcellularLocation>
</comment>
<dbReference type="PANTHER" id="PTHR45436">
    <property type="entry name" value="SENSOR HISTIDINE KINASE YKOH"/>
    <property type="match status" value="1"/>
</dbReference>
<dbReference type="GO" id="GO:0016301">
    <property type="term" value="F:kinase activity"/>
    <property type="evidence" value="ECO:0007669"/>
    <property type="project" value="UniProtKB-KW"/>
</dbReference>
<dbReference type="CDD" id="cd00075">
    <property type="entry name" value="HATPase"/>
    <property type="match status" value="1"/>
</dbReference>
<sequence>MNAIRRRTLALVLALFTVISTVIFVVSVQDAAHEVEELFDARLAQSARMLQGLMRVDPGGGEQLRARVHAAFADALSQSGELDVGDEGNLPYDGHPYESKLSFQVWRGDQLVMRTGSAPDGPLSRIAGGFADELVGGHVWRVFVLRDAAQGLRIMAGEREDVRGELVSGIVWQTMMPDIVGVPLLTVLIWMAIGWGLKPLERMAGLIRSRDPAHLAPLELSPLPEELAPMQHALNRLLGEVSRLLASEQRFIADAAHELRTPLAVLRVHAQNALDAGSEQERRAALLELRAGVDRATRLAGQMLTLARLEQAEPANGREALNLLAEVRRELAGLMPLADEAQAELALEADEALDWRLPLEPGALGMLVHNLVANALRHAPAGSTVALRLGAVDDGIELVVADHGPGVPVASRALLGQRFLRLGGGSGAGLGLSIVRRVVERHGGRLAFDETPGGGLTVRIVLPRTAHTIV</sequence>
<dbReference type="Proteomes" id="UP000603602">
    <property type="component" value="Unassembled WGS sequence"/>
</dbReference>
<evidence type="ECO:0000256" key="1">
    <source>
        <dbReference type="ARBA" id="ARBA00000085"/>
    </source>
</evidence>
<keyword evidence="8 14" id="KW-0418">Kinase</keyword>
<comment type="catalytic activity">
    <reaction evidence="1">
        <text>ATP + protein L-histidine = ADP + protein N-phospho-L-histidine.</text>
        <dbReference type="EC" id="2.7.13.3"/>
    </reaction>
</comment>
<gene>
    <name evidence="14" type="ORF">IFO67_10760</name>
</gene>
<dbReference type="InterPro" id="IPR050428">
    <property type="entry name" value="TCS_sensor_his_kinase"/>
</dbReference>
<evidence type="ECO:0000256" key="4">
    <source>
        <dbReference type="ARBA" id="ARBA00022553"/>
    </source>
</evidence>
<dbReference type="EC" id="2.7.13.3" evidence="3"/>
<evidence type="ECO:0000256" key="3">
    <source>
        <dbReference type="ARBA" id="ARBA00012438"/>
    </source>
</evidence>
<dbReference type="Pfam" id="PF00512">
    <property type="entry name" value="HisKA"/>
    <property type="match status" value="1"/>
</dbReference>
<name>A0ABR9BD29_9RHOO</name>
<keyword evidence="4" id="KW-0597">Phosphoprotein</keyword>
<dbReference type="SUPFAM" id="SSF55874">
    <property type="entry name" value="ATPase domain of HSP90 chaperone/DNA topoisomerase II/histidine kinase"/>
    <property type="match status" value="1"/>
</dbReference>
<dbReference type="InterPro" id="IPR005467">
    <property type="entry name" value="His_kinase_dom"/>
</dbReference>
<evidence type="ECO:0000256" key="10">
    <source>
        <dbReference type="ARBA" id="ARBA00022989"/>
    </source>
</evidence>
<comment type="caution">
    <text evidence="14">The sequence shown here is derived from an EMBL/GenBank/DDBJ whole genome shotgun (WGS) entry which is preliminary data.</text>
</comment>
<evidence type="ECO:0000256" key="9">
    <source>
        <dbReference type="ARBA" id="ARBA00022840"/>
    </source>
</evidence>
<keyword evidence="6" id="KW-0812">Transmembrane</keyword>
<dbReference type="Gene3D" id="3.30.565.10">
    <property type="entry name" value="Histidine kinase-like ATPase, C-terminal domain"/>
    <property type="match status" value="1"/>
</dbReference>
<evidence type="ECO:0000256" key="8">
    <source>
        <dbReference type="ARBA" id="ARBA00022777"/>
    </source>
</evidence>
<dbReference type="PANTHER" id="PTHR45436:SF14">
    <property type="entry name" value="SENSOR PROTEIN QSEC"/>
    <property type="match status" value="1"/>
</dbReference>
<dbReference type="PRINTS" id="PR00344">
    <property type="entry name" value="BCTRLSENSOR"/>
</dbReference>
<dbReference type="SMART" id="SM00387">
    <property type="entry name" value="HATPase_c"/>
    <property type="match status" value="1"/>
</dbReference>
<accession>A0ABR9BD29</accession>
<keyword evidence="15" id="KW-1185">Reference proteome</keyword>
<evidence type="ECO:0000256" key="5">
    <source>
        <dbReference type="ARBA" id="ARBA00022679"/>
    </source>
</evidence>
<dbReference type="PROSITE" id="PS50109">
    <property type="entry name" value="HIS_KIN"/>
    <property type="match status" value="1"/>
</dbReference>
<dbReference type="SUPFAM" id="SSF47384">
    <property type="entry name" value="Homodimeric domain of signal transducing histidine kinase"/>
    <property type="match status" value="1"/>
</dbReference>
<evidence type="ECO:0000256" key="12">
    <source>
        <dbReference type="ARBA" id="ARBA00023136"/>
    </source>
</evidence>
<keyword evidence="7" id="KW-0547">Nucleotide-binding</keyword>
<evidence type="ECO:0000256" key="6">
    <source>
        <dbReference type="ARBA" id="ARBA00022692"/>
    </source>
</evidence>
<evidence type="ECO:0000256" key="11">
    <source>
        <dbReference type="ARBA" id="ARBA00023012"/>
    </source>
</evidence>
<keyword evidence="5" id="KW-0808">Transferase</keyword>
<dbReference type="SMART" id="SM00388">
    <property type="entry name" value="HisKA"/>
    <property type="match status" value="1"/>
</dbReference>
<evidence type="ECO:0000256" key="7">
    <source>
        <dbReference type="ARBA" id="ARBA00022741"/>
    </source>
</evidence>
<proteinExistence type="predicted"/>
<reference evidence="15" key="1">
    <citation type="submission" date="2023-07" db="EMBL/GenBank/DDBJ databases">
        <title>Thauera sp. CAU 1555 isolated from sand of Yaerae Beach.</title>
        <authorList>
            <person name="Kim W."/>
        </authorList>
    </citation>
    <scope>NUCLEOTIDE SEQUENCE [LARGE SCALE GENOMIC DNA]</scope>
    <source>
        <strain evidence="15">CAU 1555</strain>
    </source>
</reference>
<feature type="domain" description="Histidine kinase" evidence="13">
    <location>
        <begin position="254"/>
        <end position="466"/>
    </location>
</feature>
<organism evidence="14 15">
    <name type="scientific">Thauera sedimentorum</name>
    <dbReference type="NCBI Taxonomy" id="2767595"/>
    <lineage>
        <taxon>Bacteria</taxon>
        <taxon>Pseudomonadati</taxon>
        <taxon>Pseudomonadota</taxon>
        <taxon>Betaproteobacteria</taxon>
        <taxon>Rhodocyclales</taxon>
        <taxon>Zoogloeaceae</taxon>
        <taxon>Thauera</taxon>
    </lineage>
</organism>
<dbReference type="EMBL" id="JACYTO010000002">
    <property type="protein sequence ID" value="MBD8503362.1"/>
    <property type="molecule type" value="Genomic_DNA"/>
</dbReference>
<keyword evidence="9" id="KW-0067">ATP-binding</keyword>
<evidence type="ECO:0000313" key="15">
    <source>
        <dbReference type="Proteomes" id="UP000603602"/>
    </source>
</evidence>
<keyword evidence="12" id="KW-0472">Membrane</keyword>
<dbReference type="CDD" id="cd00082">
    <property type="entry name" value="HisKA"/>
    <property type="match status" value="1"/>
</dbReference>
<evidence type="ECO:0000256" key="2">
    <source>
        <dbReference type="ARBA" id="ARBA00004141"/>
    </source>
</evidence>